<feature type="domain" description="Glycosyltransferase 2-like" evidence="1">
    <location>
        <begin position="11"/>
        <end position="112"/>
    </location>
</feature>
<gene>
    <name evidence="2" type="ORF">SAMN05421813_12257</name>
</gene>
<evidence type="ECO:0000313" key="2">
    <source>
        <dbReference type="EMBL" id="SDM76044.1"/>
    </source>
</evidence>
<dbReference type="AlphaFoldDB" id="A0A1G9VUW2"/>
<name>A0A1G9VUW2_9SPHI</name>
<keyword evidence="3" id="KW-1185">Reference proteome</keyword>
<dbReference type="GO" id="GO:0016740">
    <property type="term" value="F:transferase activity"/>
    <property type="evidence" value="ECO:0007669"/>
    <property type="project" value="UniProtKB-KW"/>
</dbReference>
<dbReference type="CDD" id="cd00761">
    <property type="entry name" value="Glyco_tranf_GTA_type"/>
    <property type="match status" value="1"/>
</dbReference>
<evidence type="ECO:0000313" key="3">
    <source>
        <dbReference type="Proteomes" id="UP000199226"/>
    </source>
</evidence>
<dbReference type="InterPro" id="IPR001173">
    <property type="entry name" value="Glyco_trans_2-like"/>
</dbReference>
<proteinExistence type="predicted"/>
<accession>A0A1G9VUW2</accession>
<protein>
    <submittedName>
        <fullName evidence="2">Glycosyltransferase involved in cell wall bisynthesis</fullName>
    </submittedName>
</protein>
<reference evidence="3" key="1">
    <citation type="submission" date="2016-10" db="EMBL/GenBank/DDBJ databases">
        <authorList>
            <person name="Varghese N."/>
            <person name="Submissions S."/>
        </authorList>
    </citation>
    <scope>NUCLEOTIDE SEQUENCE [LARGE SCALE GENOMIC DNA]</scope>
    <source>
        <strain evidence="3">DSM 24536</strain>
    </source>
</reference>
<sequence>MALPYFFKDVSLLITHYNRSNSLERLLKIFKELNCSFEEIIVSDDGSLTEHLESVKELQYSYNFSLITSSKNMGLGNNINKGQAAVTCPYTLYVQEDFIPLADFAKHFQDALDIMHKRKELDIIRFYSYIKYPHLKPFEQGFSEMIYKPWSLNYLKIYFYSDHPHLRRSNFIEKFGTYTEQVSVDRAEYRMCISFLQQRGKGLFYDDYQGLFEQINPEAEPSTTIRRKFTLSKNPFIKFTRDIYRQFRYNYDLRFLRVNHGFAIKSDIAKLRAEKNTFIDLSKAIINKFLSLFVRIFYPQAVREFKQFYKDTYYCQLVQLKYLFKDYFIRKRYKSISFNGEFAPELQFVLPFAYWHFKNGTLDKTISSKLTRELYFFSKDHQESFEERSNEGNYNFETPRILYSHNYDMSKWAQVPLKETYQNSIYVYDKPILIIANRYNMEWDDAPVSFLSIPVLRTIITKLKDKFTIIYNRPRSQNIATDDSVIYDLHEYEWLEKEHPEVILMENLYKENKAKANNFNHLQLMVYANSSHFISTHGGTGTLASYFGGINLILSKKGPEHHFNCYQKLYPKLSGAKIVHAKSDAELDSAIEKCLLND</sequence>
<dbReference type="STRING" id="990371.SAMN05421813_12257"/>
<dbReference type="RefSeq" id="WP_245704524.1">
    <property type="nucleotide sequence ID" value="NZ_FNHH01000022.1"/>
</dbReference>
<dbReference type="Pfam" id="PF00535">
    <property type="entry name" value="Glycos_transf_2"/>
    <property type="match status" value="1"/>
</dbReference>
<dbReference type="EMBL" id="FNHH01000022">
    <property type="protein sequence ID" value="SDM76044.1"/>
    <property type="molecule type" value="Genomic_DNA"/>
</dbReference>
<dbReference type="Gene3D" id="3.90.550.10">
    <property type="entry name" value="Spore Coat Polysaccharide Biosynthesis Protein SpsA, Chain A"/>
    <property type="match status" value="1"/>
</dbReference>
<keyword evidence="2" id="KW-0808">Transferase</keyword>
<dbReference type="InterPro" id="IPR029044">
    <property type="entry name" value="Nucleotide-diphossugar_trans"/>
</dbReference>
<evidence type="ECO:0000259" key="1">
    <source>
        <dbReference type="Pfam" id="PF00535"/>
    </source>
</evidence>
<dbReference type="Proteomes" id="UP000199226">
    <property type="component" value="Unassembled WGS sequence"/>
</dbReference>
<dbReference type="SUPFAM" id="SSF53448">
    <property type="entry name" value="Nucleotide-diphospho-sugar transferases"/>
    <property type="match status" value="1"/>
</dbReference>
<organism evidence="2 3">
    <name type="scientific">Daejeonella rubra</name>
    <dbReference type="NCBI Taxonomy" id="990371"/>
    <lineage>
        <taxon>Bacteria</taxon>
        <taxon>Pseudomonadati</taxon>
        <taxon>Bacteroidota</taxon>
        <taxon>Sphingobacteriia</taxon>
        <taxon>Sphingobacteriales</taxon>
        <taxon>Sphingobacteriaceae</taxon>
        <taxon>Daejeonella</taxon>
    </lineage>
</organism>